<accession>A0A239EDA6</accession>
<dbReference type="SUPFAM" id="SSF51905">
    <property type="entry name" value="FAD/NAD(P)-binding domain"/>
    <property type="match status" value="1"/>
</dbReference>
<dbReference type="InterPro" id="IPR036188">
    <property type="entry name" value="FAD/NAD-bd_sf"/>
</dbReference>
<dbReference type="RefSeq" id="WP_089218998.1">
    <property type="nucleotide sequence ID" value="NZ_FZOS01000006.1"/>
</dbReference>
<dbReference type="GO" id="GO:0016491">
    <property type="term" value="F:oxidoreductase activity"/>
    <property type="evidence" value="ECO:0007669"/>
    <property type="project" value="UniProtKB-KW"/>
</dbReference>
<dbReference type="Gene3D" id="3.30.9.10">
    <property type="entry name" value="D-Amino Acid Oxidase, subunit A, domain 2"/>
    <property type="match status" value="1"/>
</dbReference>
<gene>
    <name evidence="3" type="ORF">SAMN06295912_10655</name>
</gene>
<name>A0A239EDA6_9SPHN</name>
<dbReference type="PROSITE" id="PS51257">
    <property type="entry name" value="PROKAR_LIPOPROTEIN"/>
    <property type="match status" value="1"/>
</dbReference>
<evidence type="ECO:0000313" key="3">
    <source>
        <dbReference type="EMBL" id="SNS41993.1"/>
    </source>
</evidence>
<dbReference type="OrthoDB" id="9815989at2"/>
<reference evidence="4" key="1">
    <citation type="submission" date="2017-06" db="EMBL/GenBank/DDBJ databases">
        <authorList>
            <person name="Varghese N."/>
            <person name="Submissions S."/>
        </authorList>
    </citation>
    <scope>NUCLEOTIDE SEQUENCE [LARGE SCALE GENOMIC DNA]</scope>
    <source>
        <strain evidence="4">LNB2</strain>
    </source>
</reference>
<sequence length="409" mass="42838">MDPGLRRGSDGEREPDGVTHKSDVLVIGGGLIGCATAWRLARAGAQVTLLEAGDINAGASGQNAGSLHFQIERRFIENGEALAEQAARIVALNRLAITDWRGLEAELGADLHVSMAGGLMVAETPEQVAMLEAKVRRESAEGLASRLIDGDQARAVAPCLAPQILAACHLPDEGHADPRAVTPAFAAAARAEGADIRTRTAVQAIRREAGAFHVGTADAAFRADRVLIACGAWTAHVAALANLHMPLYPVALLMNATERTAPVLPQLIQHVGRRLSMKQAYAGNILIGGGWPSRLAQKADGGFDLGAKASIIQASLAGNLRAAIDTVPMVERLNLIRSWTGVTAISADQLPIVGEVPRMPGLFVAGGGSAFTLGPTFARLLARAMGGERVAELDLLSPARFEHLNSFMG</sequence>
<proteinExistence type="predicted"/>
<dbReference type="EMBL" id="FZOS01000006">
    <property type="protein sequence ID" value="SNS41993.1"/>
    <property type="molecule type" value="Genomic_DNA"/>
</dbReference>
<evidence type="ECO:0000256" key="1">
    <source>
        <dbReference type="ARBA" id="ARBA00023002"/>
    </source>
</evidence>
<keyword evidence="1" id="KW-0560">Oxidoreductase</keyword>
<evidence type="ECO:0000313" key="4">
    <source>
        <dbReference type="Proteomes" id="UP000198281"/>
    </source>
</evidence>
<dbReference type="PANTHER" id="PTHR13847">
    <property type="entry name" value="SARCOSINE DEHYDROGENASE-RELATED"/>
    <property type="match status" value="1"/>
</dbReference>
<organism evidence="3 4">
    <name type="scientific">Edaphosphingomonas laterariae</name>
    <dbReference type="NCBI Taxonomy" id="861865"/>
    <lineage>
        <taxon>Bacteria</taxon>
        <taxon>Pseudomonadati</taxon>
        <taxon>Pseudomonadota</taxon>
        <taxon>Alphaproteobacteria</taxon>
        <taxon>Sphingomonadales</taxon>
        <taxon>Rhizorhabdaceae</taxon>
        <taxon>Edaphosphingomonas</taxon>
    </lineage>
</organism>
<dbReference type="AlphaFoldDB" id="A0A239EDA6"/>
<dbReference type="Gene3D" id="3.50.50.60">
    <property type="entry name" value="FAD/NAD(P)-binding domain"/>
    <property type="match status" value="1"/>
</dbReference>
<dbReference type="InterPro" id="IPR006076">
    <property type="entry name" value="FAD-dep_OxRdtase"/>
</dbReference>
<feature type="domain" description="FAD dependent oxidoreductase" evidence="2">
    <location>
        <begin position="23"/>
        <end position="383"/>
    </location>
</feature>
<evidence type="ECO:0000259" key="2">
    <source>
        <dbReference type="Pfam" id="PF01266"/>
    </source>
</evidence>
<dbReference type="Proteomes" id="UP000198281">
    <property type="component" value="Unassembled WGS sequence"/>
</dbReference>
<protein>
    <submittedName>
        <fullName evidence="3">Glycine/D-amino acid oxidase</fullName>
    </submittedName>
</protein>
<keyword evidence="4" id="KW-1185">Reference proteome</keyword>
<dbReference type="Pfam" id="PF01266">
    <property type="entry name" value="DAO"/>
    <property type="match status" value="1"/>
</dbReference>
<dbReference type="GO" id="GO:0005737">
    <property type="term" value="C:cytoplasm"/>
    <property type="evidence" value="ECO:0007669"/>
    <property type="project" value="TreeGrafter"/>
</dbReference>